<feature type="transmembrane region" description="Helical" evidence="6">
    <location>
        <begin position="83"/>
        <end position="105"/>
    </location>
</feature>
<comment type="subcellular location">
    <subcellularLocation>
        <location evidence="1 6">Cell membrane</location>
        <topology evidence="1 6">Multi-pass membrane protein</topology>
    </subcellularLocation>
</comment>
<evidence type="ECO:0000256" key="1">
    <source>
        <dbReference type="ARBA" id="ARBA00004651"/>
    </source>
</evidence>
<dbReference type="InterPro" id="IPR015414">
    <property type="entry name" value="TMEM64"/>
</dbReference>
<feature type="domain" description="VTT" evidence="7">
    <location>
        <begin position="112"/>
        <end position="223"/>
    </location>
</feature>
<protein>
    <recommendedName>
        <fullName evidence="6">TVP38/TMEM64 family membrane protein</fullName>
    </recommendedName>
</protein>
<dbReference type="Pfam" id="PF09335">
    <property type="entry name" value="VTT_dom"/>
    <property type="match status" value="1"/>
</dbReference>
<keyword evidence="4 6" id="KW-1133">Transmembrane helix</keyword>
<feature type="transmembrane region" description="Helical" evidence="6">
    <location>
        <begin position="40"/>
        <end position="62"/>
    </location>
</feature>
<evidence type="ECO:0000256" key="6">
    <source>
        <dbReference type="RuleBase" id="RU366058"/>
    </source>
</evidence>
<evidence type="ECO:0000259" key="7">
    <source>
        <dbReference type="Pfam" id="PF09335"/>
    </source>
</evidence>
<reference evidence="8" key="1">
    <citation type="journal article" date="2020" name="mSystems">
        <title>Genome- and Community-Level Interaction Insights into Carbon Utilization and Element Cycling Functions of Hydrothermarchaeota in Hydrothermal Sediment.</title>
        <authorList>
            <person name="Zhou Z."/>
            <person name="Liu Y."/>
            <person name="Xu W."/>
            <person name="Pan J."/>
            <person name="Luo Z.H."/>
            <person name="Li M."/>
        </authorList>
    </citation>
    <scope>NUCLEOTIDE SEQUENCE [LARGE SCALE GENOMIC DNA]</scope>
    <source>
        <strain evidence="8">SpSt-767</strain>
    </source>
</reference>
<feature type="transmembrane region" description="Helical" evidence="6">
    <location>
        <begin position="167"/>
        <end position="186"/>
    </location>
</feature>
<evidence type="ECO:0000313" key="8">
    <source>
        <dbReference type="EMBL" id="HHS29546.1"/>
    </source>
</evidence>
<feature type="transmembrane region" description="Helical" evidence="6">
    <location>
        <begin position="201"/>
        <end position="221"/>
    </location>
</feature>
<evidence type="ECO:0000256" key="2">
    <source>
        <dbReference type="ARBA" id="ARBA00022475"/>
    </source>
</evidence>
<evidence type="ECO:0000256" key="5">
    <source>
        <dbReference type="ARBA" id="ARBA00023136"/>
    </source>
</evidence>
<proteinExistence type="inferred from homology"/>
<feature type="transmembrane region" description="Helical" evidence="6">
    <location>
        <begin position="233"/>
        <end position="249"/>
    </location>
</feature>
<keyword evidence="5 6" id="KW-0472">Membrane</keyword>
<dbReference type="PANTHER" id="PTHR12677:SF59">
    <property type="entry name" value="GOLGI APPARATUS MEMBRANE PROTEIN TVP38-RELATED"/>
    <property type="match status" value="1"/>
</dbReference>
<name>A0A7V6DPU9_9BACT</name>
<organism evidence="8">
    <name type="scientific">Desulfobacca acetoxidans</name>
    <dbReference type="NCBI Taxonomy" id="60893"/>
    <lineage>
        <taxon>Bacteria</taxon>
        <taxon>Pseudomonadati</taxon>
        <taxon>Thermodesulfobacteriota</taxon>
        <taxon>Desulfobaccia</taxon>
        <taxon>Desulfobaccales</taxon>
        <taxon>Desulfobaccaceae</taxon>
        <taxon>Desulfobacca</taxon>
    </lineage>
</organism>
<dbReference type="GO" id="GO:0005886">
    <property type="term" value="C:plasma membrane"/>
    <property type="evidence" value="ECO:0007669"/>
    <property type="project" value="UniProtKB-SubCell"/>
</dbReference>
<keyword evidence="3 6" id="KW-0812">Transmembrane</keyword>
<evidence type="ECO:0000256" key="3">
    <source>
        <dbReference type="ARBA" id="ARBA00022692"/>
    </source>
</evidence>
<dbReference type="InterPro" id="IPR032816">
    <property type="entry name" value="VTT_dom"/>
</dbReference>
<gene>
    <name evidence="8" type="ORF">ENV52_07590</name>
</gene>
<accession>A0A7V6DPU9</accession>
<feature type="transmembrane region" description="Helical" evidence="6">
    <location>
        <begin position="125"/>
        <end position="147"/>
    </location>
</feature>
<dbReference type="EMBL" id="DTGR01000123">
    <property type="protein sequence ID" value="HHS29546.1"/>
    <property type="molecule type" value="Genomic_DNA"/>
</dbReference>
<evidence type="ECO:0000256" key="4">
    <source>
        <dbReference type="ARBA" id="ARBA00022989"/>
    </source>
</evidence>
<sequence>MEPLPSPEDKKELVPPPPDRLALLATLLGAGPDMPDWREYLFFLAAAILTLMGTLAYLGYVVTEPFRPALLQALRQPETLRPVVDYLGNWGPFCFVLVQAAQVILMVWPAPLEVASGYLFGMPWGLAYSLAGIVLGSMSAFLLGRWLEKRYVSKRVGPENMRLMRKIMKREGALAGFVIFLIPGFPKDYLCYAFGMTRMPLVFFLAFSTLARLPGTFLFTLQGAEAHAGNYRVAFALLACYVGLAFWLYRNREAAYQWLDRWHPEEDEQLREGIRPEKK</sequence>
<dbReference type="PANTHER" id="PTHR12677">
    <property type="entry name" value="GOLGI APPARATUS MEMBRANE PROTEIN TVP38-RELATED"/>
    <property type="match status" value="1"/>
</dbReference>
<comment type="caution">
    <text evidence="8">The sequence shown here is derived from an EMBL/GenBank/DDBJ whole genome shotgun (WGS) entry which is preliminary data.</text>
</comment>
<keyword evidence="2 6" id="KW-1003">Cell membrane</keyword>
<comment type="similarity">
    <text evidence="6">Belongs to the TVP38/TMEM64 family.</text>
</comment>
<dbReference type="AlphaFoldDB" id="A0A7V6DPU9"/>